<dbReference type="SUPFAM" id="SSF57701">
    <property type="entry name" value="Zn2/Cys6 DNA-binding domain"/>
    <property type="match status" value="1"/>
</dbReference>
<dbReference type="AlphaFoldDB" id="A0AA38RWU4"/>
<dbReference type="CDD" id="cd00067">
    <property type="entry name" value="GAL4"/>
    <property type="match status" value="1"/>
</dbReference>
<dbReference type="Gene3D" id="4.10.240.10">
    <property type="entry name" value="Zn(2)-C6 fungal-type DNA-binding domain"/>
    <property type="match status" value="1"/>
</dbReference>
<comment type="caution">
    <text evidence="5">The sequence shown here is derived from an EMBL/GenBank/DDBJ whole genome shotgun (WGS) entry which is preliminary data.</text>
</comment>
<evidence type="ECO:0000313" key="6">
    <source>
        <dbReference type="Proteomes" id="UP001174691"/>
    </source>
</evidence>
<dbReference type="InterPro" id="IPR001138">
    <property type="entry name" value="Zn2Cys6_DnaBD"/>
</dbReference>
<dbReference type="EMBL" id="JANBVN010000040">
    <property type="protein sequence ID" value="KAJ9158222.1"/>
    <property type="molecule type" value="Genomic_DNA"/>
</dbReference>
<dbReference type="GO" id="GO:0008270">
    <property type="term" value="F:zinc ion binding"/>
    <property type="evidence" value="ECO:0007669"/>
    <property type="project" value="InterPro"/>
</dbReference>
<evidence type="ECO:0000313" key="5">
    <source>
        <dbReference type="EMBL" id="KAJ9158222.1"/>
    </source>
</evidence>
<comment type="subcellular location">
    <subcellularLocation>
        <location evidence="1">Nucleus</location>
    </subcellularLocation>
</comment>
<dbReference type="PROSITE" id="PS50048">
    <property type="entry name" value="ZN2_CY6_FUNGAL_2"/>
    <property type="match status" value="1"/>
</dbReference>
<dbReference type="InterPro" id="IPR007219">
    <property type="entry name" value="XnlR_reg_dom"/>
</dbReference>
<dbReference type="SMART" id="SM00066">
    <property type="entry name" value="GAL4"/>
    <property type="match status" value="1"/>
</dbReference>
<dbReference type="PANTHER" id="PTHR31001">
    <property type="entry name" value="UNCHARACTERIZED TRANSCRIPTIONAL REGULATORY PROTEIN"/>
    <property type="match status" value="1"/>
</dbReference>
<dbReference type="Proteomes" id="UP001174691">
    <property type="component" value="Unassembled WGS sequence"/>
</dbReference>
<organism evidence="5 6">
    <name type="scientific">Coniochaeta hoffmannii</name>
    <dbReference type="NCBI Taxonomy" id="91930"/>
    <lineage>
        <taxon>Eukaryota</taxon>
        <taxon>Fungi</taxon>
        <taxon>Dikarya</taxon>
        <taxon>Ascomycota</taxon>
        <taxon>Pezizomycotina</taxon>
        <taxon>Sordariomycetes</taxon>
        <taxon>Sordariomycetidae</taxon>
        <taxon>Coniochaetales</taxon>
        <taxon>Coniochaetaceae</taxon>
        <taxon>Coniochaeta</taxon>
    </lineage>
</organism>
<dbReference type="Pfam" id="PF04082">
    <property type="entry name" value="Fungal_trans"/>
    <property type="match status" value="1"/>
</dbReference>
<dbReference type="GO" id="GO:0000981">
    <property type="term" value="F:DNA-binding transcription factor activity, RNA polymerase II-specific"/>
    <property type="evidence" value="ECO:0007669"/>
    <property type="project" value="InterPro"/>
</dbReference>
<evidence type="ECO:0000256" key="1">
    <source>
        <dbReference type="ARBA" id="ARBA00004123"/>
    </source>
</evidence>
<keyword evidence="3" id="KW-0539">Nucleus</keyword>
<keyword evidence="2" id="KW-0479">Metal-binding</keyword>
<dbReference type="GO" id="GO:0006351">
    <property type="term" value="P:DNA-templated transcription"/>
    <property type="evidence" value="ECO:0007669"/>
    <property type="project" value="InterPro"/>
</dbReference>
<evidence type="ECO:0000256" key="3">
    <source>
        <dbReference type="ARBA" id="ARBA00023242"/>
    </source>
</evidence>
<dbReference type="GO" id="GO:0003677">
    <property type="term" value="F:DNA binding"/>
    <property type="evidence" value="ECO:0007669"/>
    <property type="project" value="InterPro"/>
</dbReference>
<sequence length="580" mass="64475">MPAQPNRRMPLSCEPCRVRKIRCPQTTSSPGGPCGTCLRRGVPADQCVFLRDIYGRRPSHPRTPGAAAVVDESREATNSELLERIRKLESLVVGNTHSGTPGTRPEGSTTSSPLVVLSIAVMSLDESSPLLRDLGKSSLASRSISTLTSRYRAAAFRCLEADHYLWRQNLRTLQALILLIYGINHSHGQSWSLLGLTRNVALSLGCHVDPEHFNLDTVEAEQRRRCWAGLTMLYLIQNTCLGSIDPAPIQSSVRLPLDVDDDELTASSTTVNLQMARNRNTPSQMSYLLYKFRLYDVCSRICSQLFSENGLPSYDAITAFDNEISAQQDEWNIKYVSDTRHSSLPTHHAVHLNILFGYSHQLFLLLHRPVLVQARTASGSNHRYPSSQLLSSRSRCLQSASALLGIHRLLHENDDFRPYQWYNRGLGSFHAFHAAVFIAYICGTTTDLDADYVASLRRELESSVTTFDAMASTGMSRICEKAAPILRHLCANSNLFSLKNLQPVQEIPQTLHPLTPPLSGNGCSEGQAYSPTMLHTTSQQLEAFLETLQPSQWLSPAAITWNDWDMIMDGYPNSAGLFST</sequence>
<dbReference type="GO" id="GO:0005634">
    <property type="term" value="C:nucleus"/>
    <property type="evidence" value="ECO:0007669"/>
    <property type="project" value="UniProtKB-SubCell"/>
</dbReference>
<proteinExistence type="predicted"/>
<dbReference type="InterPro" id="IPR036864">
    <property type="entry name" value="Zn2-C6_fun-type_DNA-bd_sf"/>
</dbReference>
<reference evidence="5" key="1">
    <citation type="submission" date="2022-07" db="EMBL/GenBank/DDBJ databases">
        <title>Fungi with potential for degradation of polypropylene.</title>
        <authorList>
            <person name="Gostincar C."/>
        </authorList>
    </citation>
    <scope>NUCLEOTIDE SEQUENCE</scope>
    <source>
        <strain evidence="5">EXF-13287</strain>
    </source>
</reference>
<dbReference type="Pfam" id="PF00172">
    <property type="entry name" value="Zn_clus"/>
    <property type="match status" value="1"/>
</dbReference>
<evidence type="ECO:0000256" key="2">
    <source>
        <dbReference type="ARBA" id="ARBA00022723"/>
    </source>
</evidence>
<feature type="domain" description="Zn(2)-C6 fungal-type" evidence="4">
    <location>
        <begin position="12"/>
        <end position="49"/>
    </location>
</feature>
<dbReference type="PANTHER" id="PTHR31001:SF40">
    <property type="entry name" value="ZN(II)2CYS6 TRANSCRIPTION FACTOR (EUROFUNG)"/>
    <property type="match status" value="1"/>
</dbReference>
<accession>A0AA38RWU4</accession>
<name>A0AA38RWU4_9PEZI</name>
<evidence type="ECO:0000259" key="4">
    <source>
        <dbReference type="PROSITE" id="PS50048"/>
    </source>
</evidence>
<dbReference type="CDD" id="cd12148">
    <property type="entry name" value="fungal_TF_MHR"/>
    <property type="match status" value="1"/>
</dbReference>
<gene>
    <name evidence="5" type="ORF">NKR19_g3545</name>
</gene>
<keyword evidence="6" id="KW-1185">Reference proteome</keyword>
<dbReference type="InterPro" id="IPR050613">
    <property type="entry name" value="Sec_Metabolite_Reg"/>
</dbReference>
<protein>
    <submittedName>
        <fullName evidence="5">C6 zinc finger domain-containing protein</fullName>
    </submittedName>
</protein>